<dbReference type="SUPFAM" id="SSF47565">
    <property type="entry name" value="Insect pheromone/odorant-binding proteins"/>
    <property type="match status" value="1"/>
</dbReference>
<dbReference type="Pfam" id="PF01395">
    <property type="entry name" value="PBP_GOBP"/>
    <property type="match status" value="1"/>
</dbReference>
<feature type="chain" id="PRO_5006840958" evidence="1">
    <location>
        <begin position="30"/>
        <end position="190"/>
    </location>
</feature>
<accession>A0A0U3KGB5</accession>
<evidence type="ECO:0000313" key="2">
    <source>
        <dbReference type="EMBL" id="ALV87609.1"/>
    </source>
</evidence>
<protein>
    <submittedName>
        <fullName evidence="2">Odorant binding protein 16</fullName>
    </submittedName>
</protein>
<dbReference type="GO" id="GO:0005549">
    <property type="term" value="F:odorant binding"/>
    <property type="evidence" value="ECO:0007669"/>
    <property type="project" value="InterPro"/>
</dbReference>
<dbReference type="Gene3D" id="1.10.238.20">
    <property type="entry name" value="Pheromone/general odorant binding protein domain"/>
    <property type="match status" value="1"/>
</dbReference>
<organism evidence="2">
    <name type="scientific">Drosicha corpulenta</name>
    <dbReference type="NCBI Taxonomy" id="535978"/>
    <lineage>
        <taxon>Eukaryota</taxon>
        <taxon>Metazoa</taxon>
        <taxon>Ecdysozoa</taxon>
        <taxon>Arthropoda</taxon>
        <taxon>Hexapoda</taxon>
        <taxon>Insecta</taxon>
        <taxon>Pterygota</taxon>
        <taxon>Neoptera</taxon>
        <taxon>Paraneoptera</taxon>
        <taxon>Hemiptera</taxon>
        <taxon>Sternorrhyncha</taxon>
        <taxon>Coccoidea</taxon>
        <taxon>Monophlebidae</taxon>
        <taxon>Drosicha</taxon>
    </lineage>
</organism>
<proteinExistence type="evidence at transcript level"/>
<dbReference type="CDD" id="cd23992">
    <property type="entry name" value="PBP_GOBP"/>
    <property type="match status" value="1"/>
</dbReference>
<reference evidence="2" key="1">
    <citation type="submission" date="2015-11" db="EMBL/GenBank/DDBJ databases">
        <title>Identification of candidate chemosensory genes in the antennal transcriptome of Drosicha corpulenta (Kuwana).</title>
        <authorList>
            <person name="Zhang Y."/>
            <person name="Gao Q."/>
            <person name="Xie Y."/>
        </authorList>
    </citation>
    <scope>NUCLEOTIDE SEQUENCE</scope>
</reference>
<sequence>MFRRSEKFNKMKFSIVILLSLLYFTHALAEYVMEELLAHGEKCGGTIEDLTEFSLYIMPSTPTGKCMVTCMCKDYNILEKNGKFNGANLKKMLINRWNEHKEHADEIANHCDVHMKDRDLKDECEYGYQAAICFVEQMRQRNYFTKLMEKAQQFHRQLKDGTFKTPDSIKKKLNEDLEKYLQLFNWKQFV</sequence>
<dbReference type="InterPro" id="IPR006170">
    <property type="entry name" value="PBP/GOBP"/>
</dbReference>
<feature type="signal peptide" evidence="1">
    <location>
        <begin position="1"/>
        <end position="29"/>
    </location>
</feature>
<name>A0A0U3KGB5_9HEMI</name>
<dbReference type="AlphaFoldDB" id="A0A0U3KGB5"/>
<keyword evidence="1" id="KW-0732">Signal</keyword>
<evidence type="ECO:0000256" key="1">
    <source>
        <dbReference type="SAM" id="SignalP"/>
    </source>
</evidence>
<dbReference type="InterPro" id="IPR036728">
    <property type="entry name" value="PBP_GOBP_sf"/>
</dbReference>
<dbReference type="EMBL" id="KU133784">
    <property type="protein sequence ID" value="ALV87609.1"/>
    <property type="molecule type" value="mRNA"/>
</dbReference>